<dbReference type="PANTHER" id="PTHR31136">
    <property type="entry name" value="DUF1338 DOMAIN-CONTAINING PROTEIN"/>
    <property type="match status" value="1"/>
</dbReference>
<dbReference type="EC" id="1.13.11.93" evidence="6"/>
<dbReference type="Pfam" id="PF07063">
    <property type="entry name" value="HGLS"/>
    <property type="match status" value="1"/>
</dbReference>
<dbReference type="InterPro" id="IPR009770">
    <property type="entry name" value="HGLS"/>
</dbReference>
<gene>
    <name evidence="8" type="ORF">CLEP1334_LOCUS2424</name>
</gene>
<evidence type="ECO:0000256" key="2">
    <source>
        <dbReference type="ARBA" id="ARBA00022964"/>
    </source>
</evidence>
<protein>
    <recommendedName>
        <fullName evidence="6">2-oxoadipate dioxygenase/decarboxylase</fullName>
        <ecNumber evidence="6">1.13.11.93</ecNumber>
    </recommendedName>
    <alternativeName>
        <fullName evidence="7">2-hydroxyglutarate synthase</fullName>
    </alternativeName>
</protein>
<dbReference type="Gene3D" id="3.10.180.50">
    <property type="match status" value="1"/>
</dbReference>
<keyword evidence="4" id="KW-0408">Iron</keyword>
<accession>A0A7S0NQK1</accession>
<evidence type="ECO:0000256" key="4">
    <source>
        <dbReference type="ARBA" id="ARBA00023004"/>
    </source>
</evidence>
<sequence>MLRREPTQALRALLAAPPLTPAQRFVNNPTPAHSAPLFNELRTSFLTSYLERTPSCERAVCLLSQADARVHNDHVAFRSFEDSRGRSGLAFLQRLFLHFGYRSEERILIPAMPVNATWLEPPEETDWPKIFLSELRVRELPAAAAATIFGYIDGYYESALVDAAIAADDPAALATTLEKPPWSVSSADEETLRELGAEQPGLAAATEYAAWTLSHGHRINHATILLNTLGLPAVDSLSTLNAMLRREGFVFNAAGGADGFTQGSLAVSLEQSSTIADEVQKEFACGTTRSVRCSFLELIHRHDGFRGFLGQNAQGIFSSTWAQRKSPAEPG</sequence>
<comment type="similarity">
    <text evidence="5">Belongs to the 2-oxoadipate dioxygenase/decarboxylase family.</text>
</comment>
<dbReference type="AlphaFoldDB" id="A0A7S0NQK1"/>
<dbReference type="EMBL" id="HBER01004863">
    <property type="protein sequence ID" value="CAD8527203.1"/>
    <property type="molecule type" value="Transcribed_RNA"/>
</dbReference>
<organism evidence="8">
    <name type="scientific">Calcidiscus leptoporus</name>
    <dbReference type="NCBI Taxonomy" id="127549"/>
    <lineage>
        <taxon>Eukaryota</taxon>
        <taxon>Haptista</taxon>
        <taxon>Haptophyta</taxon>
        <taxon>Prymnesiophyceae</taxon>
        <taxon>Coccolithales</taxon>
        <taxon>Calcidiscaceae</taxon>
        <taxon>Calcidiscus</taxon>
    </lineage>
</organism>
<comment type="cofactor">
    <cofactor evidence="1">
        <name>Fe(2+)</name>
        <dbReference type="ChEBI" id="CHEBI:29033"/>
    </cofactor>
</comment>
<keyword evidence="2" id="KW-0223">Dioxygenase</keyword>
<evidence type="ECO:0000256" key="7">
    <source>
        <dbReference type="ARBA" id="ARBA00035045"/>
    </source>
</evidence>
<proteinExistence type="inferred from homology"/>
<evidence type="ECO:0000256" key="6">
    <source>
        <dbReference type="ARBA" id="ARBA00035023"/>
    </source>
</evidence>
<keyword evidence="3" id="KW-0560">Oxidoreductase</keyword>
<dbReference type="PANTHER" id="PTHR31136:SF5">
    <property type="entry name" value="2-OXOADIPATE DIOXYGENASE_DECARBOXYLASE, CHLOROPLASTIC"/>
    <property type="match status" value="1"/>
</dbReference>
<evidence type="ECO:0000256" key="1">
    <source>
        <dbReference type="ARBA" id="ARBA00001954"/>
    </source>
</evidence>
<dbReference type="GO" id="GO:0051213">
    <property type="term" value="F:dioxygenase activity"/>
    <property type="evidence" value="ECO:0007669"/>
    <property type="project" value="UniProtKB-KW"/>
</dbReference>
<evidence type="ECO:0000313" key="8">
    <source>
        <dbReference type="EMBL" id="CAD8527203.1"/>
    </source>
</evidence>
<dbReference type="SMART" id="SM01150">
    <property type="entry name" value="DUF1338"/>
    <property type="match status" value="1"/>
</dbReference>
<evidence type="ECO:0000256" key="3">
    <source>
        <dbReference type="ARBA" id="ARBA00023002"/>
    </source>
</evidence>
<name>A0A7S0NQK1_9EUKA</name>
<evidence type="ECO:0000256" key="5">
    <source>
        <dbReference type="ARBA" id="ARBA00035013"/>
    </source>
</evidence>
<reference evidence="8" key="1">
    <citation type="submission" date="2021-01" db="EMBL/GenBank/DDBJ databases">
        <authorList>
            <person name="Corre E."/>
            <person name="Pelletier E."/>
            <person name="Niang G."/>
            <person name="Scheremetjew M."/>
            <person name="Finn R."/>
            <person name="Kale V."/>
            <person name="Holt S."/>
            <person name="Cochrane G."/>
            <person name="Meng A."/>
            <person name="Brown T."/>
            <person name="Cohen L."/>
        </authorList>
    </citation>
    <scope>NUCLEOTIDE SEQUENCE</scope>
    <source>
        <strain evidence="8">RCC1130</strain>
    </source>
</reference>